<dbReference type="AlphaFoldDB" id="A0AAF0Q6R0"/>
<keyword evidence="10" id="KW-1185">Reference proteome</keyword>
<dbReference type="InterPro" id="IPR033671">
    <property type="entry name" value="TrmH"/>
</dbReference>
<evidence type="ECO:0000256" key="4">
    <source>
        <dbReference type="ARBA" id="ARBA00022691"/>
    </source>
</evidence>
<protein>
    <recommendedName>
        <fullName evidence="8">tRNA/rRNA methyltransferase SpoU type domain-containing protein</fullName>
    </recommendedName>
</protein>
<reference evidence="9" key="1">
    <citation type="submission" date="2023-08" db="EMBL/GenBank/DDBJ databases">
        <title>A de novo genome assembly of Solanum verrucosum Schlechtendal, a Mexican diploid species geographically isolated from the other diploid A-genome species in potato relatives.</title>
        <authorList>
            <person name="Hosaka K."/>
        </authorList>
    </citation>
    <scope>NUCLEOTIDE SEQUENCE</scope>
    <source>
        <tissue evidence="9">Young leaves</tissue>
    </source>
</reference>
<proteinExistence type="predicted"/>
<evidence type="ECO:0000256" key="5">
    <source>
        <dbReference type="ARBA" id="ARBA00022694"/>
    </source>
</evidence>
<name>A0AAF0Q6R0_SOLVR</name>
<keyword evidence="3" id="KW-0808">Transferase</keyword>
<accession>A0AAF0Q6R0</accession>
<feature type="region of interest" description="Disordered" evidence="7">
    <location>
        <begin position="1"/>
        <end position="22"/>
    </location>
</feature>
<sequence length="442" mass="49353">MSENPVQSSAESPFPSLRSSSEFQTRSSYRRSFYFHISSNFSSFRPLPLLSLNPAFRIEPCRDPSRRYGSTQGAISLETSEEMAVPRVAAESPGEKSKDTVEELLYNKDDVSKLMKMERRPDTEGLGHQERWFPYLDKVKAGSMYLSSLEILEAVTPYIMDSRKERFRHAVKNRTYSVCLVVEGLSDFGNVSATFRSADALGIQSVHVVACDSSKRFSAKISSIGLQSNYKVEPVFLVDFFSFAGRERYRENRHVSMGAEKWLDIELWDSVHECFKVLKSRGYRIATTHLGMDTVSVYDMDWSCPTAIVVGNELRGISDEALGSSDLHCSIPMKGMVDSFNVSVAAGLLMHHAVCDRTSRLGAGIIGLQYIQFLEGRCAYLHKAPGPPCICPDISTTEQLSVCVLFWCSLCITIAHKNVEDSAGSLPDLVVFPTLLDLRSHV</sequence>
<organism evidence="9 10">
    <name type="scientific">Solanum verrucosum</name>
    <dbReference type="NCBI Taxonomy" id="315347"/>
    <lineage>
        <taxon>Eukaryota</taxon>
        <taxon>Viridiplantae</taxon>
        <taxon>Streptophyta</taxon>
        <taxon>Embryophyta</taxon>
        <taxon>Tracheophyta</taxon>
        <taxon>Spermatophyta</taxon>
        <taxon>Magnoliopsida</taxon>
        <taxon>eudicotyledons</taxon>
        <taxon>Gunneridae</taxon>
        <taxon>Pentapetalae</taxon>
        <taxon>asterids</taxon>
        <taxon>lamiids</taxon>
        <taxon>Solanales</taxon>
        <taxon>Solanaceae</taxon>
        <taxon>Solanoideae</taxon>
        <taxon>Solaneae</taxon>
        <taxon>Solanum</taxon>
    </lineage>
</organism>
<dbReference type="PANTHER" id="PTHR43453">
    <property type="entry name" value="RRNA METHYLASE-LIKE"/>
    <property type="match status" value="1"/>
</dbReference>
<dbReference type="PANTHER" id="PTHR43453:SF1">
    <property type="entry name" value="TRNA_RRNA METHYLTRANSFERASE SPOU TYPE DOMAIN-CONTAINING PROTEIN"/>
    <property type="match status" value="1"/>
</dbReference>
<evidence type="ECO:0000256" key="2">
    <source>
        <dbReference type="ARBA" id="ARBA00022603"/>
    </source>
</evidence>
<keyword evidence="2" id="KW-0489">Methyltransferase</keyword>
<dbReference type="CDD" id="cd18092">
    <property type="entry name" value="SpoU-like_TrmH"/>
    <property type="match status" value="1"/>
</dbReference>
<evidence type="ECO:0000256" key="3">
    <source>
        <dbReference type="ARBA" id="ARBA00022679"/>
    </source>
</evidence>
<evidence type="ECO:0000256" key="6">
    <source>
        <dbReference type="ARBA" id="ARBA00022884"/>
    </source>
</evidence>
<evidence type="ECO:0000313" key="9">
    <source>
        <dbReference type="EMBL" id="WMV17372.1"/>
    </source>
</evidence>
<dbReference type="InterPro" id="IPR029028">
    <property type="entry name" value="Alpha/beta_knot_MTases"/>
</dbReference>
<feature type="domain" description="tRNA/rRNA methyltransferase SpoU type" evidence="8">
    <location>
        <begin position="250"/>
        <end position="351"/>
    </location>
</feature>
<dbReference type="GO" id="GO:0002938">
    <property type="term" value="P:tRNA guanine ribose methylation"/>
    <property type="evidence" value="ECO:0007669"/>
    <property type="project" value="TreeGrafter"/>
</dbReference>
<evidence type="ECO:0000256" key="1">
    <source>
        <dbReference type="ARBA" id="ARBA00022555"/>
    </source>
</evidence>
<dbReference type="EMBL" id="CP133613">
    <property type="protein sequence ID" value="WMV17372.1"/>
    <property type="molecule type" value="Genomic_DNA"/>
</dbReference>
<dbReference type="GO" id="GO:0008173">
    <property type="term" value="F:RNA methyltransferase activity"/>
    <property type="evidence" value="ECO:0007669"/>
    <property type="project" value="InterPro"/>
</dbReference>
<dbReference type="SUPFAM" id="SSF75217">
    <property type="entry name" value="alpha/beta knot"/>
    <property type="match status" value="2"/>
</dbReference>
<dbReference type="Proteomes" id="UP001234989">
    <property type="component" value="Chromosome 2"/>
</dbReference>
<keyword evidence="4" id="KW-0949">S-adenosyl-L-methionine</keyword>
<dbReference type="InterPro" id="IPR029026">
    <property type="entry name" value="tRNA_m1G_MTases_N"/>
</dbReference>
<evidence type="ECO:0000256" key="7">
    <source>
        <dbReference type="SAM" id="MobiDB-lite"/>
    </source>
</evidence>
<dbReference type="GO" id="GO:0000049">
    <property type="term" value="F:tRNA binding"/>
    <property type="evidence" value="ECO:0007669"/>
    <property type="project" value="UniProtKB-KW"/>
</dbReference>
<keyword evidence="1" id="KW-0820">tRNA-binding</keyword>
<dbReference type="Gene3D" id="3.40.1280.10">
    <property type="match status" value="1"/>
</dbReference>
<gene>
    <name evidence="9" type="ORF">MTR67_010757</name>
</gene>
<keyword evidence="6" id="KW-0694">RNA-binding</keyword>
<dbReference type="Pfam" id="PF00588">
    <property type="entry name" value="SpoU_methylase"/>
    <property type="match status" value="1"/>
</dbReference>
<keyword evidence="5" id="KW-0819">tRNA processing</keyword>
<evidence type="ECO:0000259" key="8">
    <source>
        <dbReference type="Pfam" id="PF00588"/>
    </source>
</evidence>
<dbReference type="InterPro" id="IPR001537">
    <property type="entry name" value="SpoU_MeTrfase"/>
</dbReference>
<evidence type="ECO:0000313" key="10">
    <source>
        <dbReference type="Proteomes" id="UP001234989"/>
    </source>
</evidence>